<dbReference type="Gene3D" id="1.10.150.130">
    <property type="match status" value="1"/>
</dbReference>
<dbReference type="Proteomes" id="UP000262371">
    <property type="component" value="Unassembled WGS sequence"/>
</dbReference>
<evidence type="ECO:0000256" key="1">
    <source>
        <dbReference type="ARBA" id="ARBA00008857"/>
    </source>
</evidence>
<dbReference type="Gene3D" id="1.10.443.10">
    <property type="entry name" value="Intergrase catalytic core"/>
    <property type="match status" value="1"/>
</dbReference>
<evidence type="ECO:0000313" key="6">
    <source>
        <dbReference type="EMBL" id="RFD19501.1"/>
    </source>
</evidence>
<dbReference type="RefSeq" id="WP_116703395.1">
    <property type="nucleotide sequence ID" value="NZ_QUWV01000090.1"/>
</dbReference>
<dbReference type="InterPro" id="IPR002104">
    <property type="entry name" value="Integrase_catalytic"/>
</dbReference>
<dbReference type="Pfam" id="PF22022">
    <property type="entry name" value="Phage_int_M"/>
    <property type="match status" value="1"/>
</dbReference>
<evidence type="ECO:0000256" key="4">
    <source>
        <dbReference type="ARBA" id="ARBA00023172"/>
    </source>
</evidence>
<reference evidence="6 7" key="1">
    <citation type="submission" date="2018-08" db="EMBL/GenBank/DDBJ databases">
        <title>Komagataeibacter sp. AV 382.</title>
        <authorList>
            <person name="Skraban J."/>
            <person name="Trcek J."/>
        </authorList>
    </citation>
    <scope>NUCLEOTIDE SEQUENCE [LARGE SCALE GENOMIC DNA]</scope>
    <source>
        <strain evidence="6 7">AV 382</strain>
    </source>
</reference>
<dbReference type="SUPFAM" id="SSF56349">
    <property type="entry name" value="DNA breaking-rejoining enzymes"/>
    <property type="match status" value="1"/>
</dbReference>
<sequence length="419" mass="47187">MSKLTAIAVKSMTIPGRYADGNGLYLHVRSADRKNWVLRFMLKGRSRDMGLGSFPDISLAAARIKALEAKALIREGVDPIEARRVYRSPEPEMAKTFRYAAQALIEDKRPGWRNEKHAAQWSSTLERFAYPVIGDTPVQDVTLDHVLDILRPIWHCIPETASRLRGRIENVMDSAYARGWCAQENPARWKGRLSTILPTQSSIRAVEHYPSLPWRKAPDFLLALSEREGMARWALLFAILTAARSGEVREATWGEINLHSRTWTIQAGRMKAKRMHRVPLSSHAMAVLGMMLPDKDGPVSYVFPGRNGRPISSMGMTMLLRRMNGIGTDDAAHWKDGLTGEPIVPHGFRSTFRDWAAEATNYPREIAEAALAHEKDNKVEAAYARSDLLERRRPMMQEWGDWCVSRIPGAHQADGRAGS</sequence>
<evidence type="ECO:0000256" key="3">
    <source>
        <dbReference type="ARBA" id="ARBA00023125"/>
    </source>
</evidence>
<dbReference type="AlphaFoldDB" id="A0A371YZ51"/>
<dbReference type="Pfam" id="PF00589">
    <property type="entry name" value="Phage_integrase"/>
    <property type="match status" value="1"/>
</dbReference>
<dbReference type="InterPro" id="IPR013762">
    <property type="entry name" value="Integrase-like_cat_sf"/>
</dbReference>
<name>A0A371YZ51_9PROT</name>
<comment type="caution">
    <text evidence="6">The sequence shown here is derived from an EMBL/GenBank/DDBJ whole genome shotgun (WGS) entry which is preliminary data.</text>
</comment>
<dbReference type="OrthoDB" id="7298605at2"/>
<gene>
    <name evidence="6" type="ORF">DY926_10895</name>
</gene>
<keyword evidence="3" id="KW-0238">DNA-binding</keyword>
<dbReference type="PANTHER" id="PTHR30629:SF2">
    <property type="entry name" value="PROPHAGE INTEGRASE INTS-RELATED"/>
    <property type="match status" value="1"/>
</dbReference>
<evidence type="ECO:0000313" key="7">
    <source>
        <dbReference type="Proteomes" id="UP000262371"/>
    </source>
</evidence>
<dbReference type="InterPro" id="IPR025166">
    <property type="entry name" value="Integrase_DNA_bind_dom"/>
</dbReference>
<dbReference type="GO" id="GO:0015074">
    <property type="term" value="P:DNA integration"/>
    <property type="evidence" value="ECO:0007669"/>
    <property type="project" value="UniProtKB-KW"/>
</dbReference>
<dbReference type="Gene3D" id="3.30.160.390">
    <property type="entry name" value="Integrase, DNA-binding domain"/>
    <property type="match status" value="1"/>
</dbReference>
<dbReference type="InterPro" id="IPR010998">
    <property type="entry name" value="Integrase_recombinase_N"/>
</dbReference>
<dbReference type="PANTHER" id="PTHR30629">
    <property type="entry name" value="PROPHAGE INTEGRASE"/>
    <property type="match status" value="1"/>
</dbReference>
<dbReference type="InterPro" id="IPR050808">
    <property type="entry name" value="Phage_Integrase"/>
</dbReference>
<evidence type="ECO:0000256" key="2">
    <source>
        <dbReference type="ARBA" id="ARBA00022908"/>
    </source>
</evidence>
<protein>
    <submittedName>
        <fullName evidence="6">DUF4102 domain-containing protein</fullName>
    </submittedName>
</protein>
<dbReference type="PROSITE" id="PS51898">
    <property type="entry name" value="TYR_RECOMBINASE"/>
    <property type="match status" value="1"/>
</dbReference>
<proteinExistence type="inferred from homology"/>
<comment type="similarity">
    <text evidence="1">Belongs to the 'phage' integrase family.</text>
</comment>
<dbReference type="GO" id="GO:0006310">
    <property type="term" value="P:DNA recombination"/>
    <property type="evidence" value="ECO:0007669"/>
    <property type="project" value="UniProtKB-KW"/>
</dbReference>
<dbReference type="Pfam" id="PF13356">
    <property type="entry name" value="Arm-DNA-bind_3"/>
    <property type="match status" value="1"/>
</dbReference>
<organism evidence="6 7">
    <name type="scientific">Komagataeibacter melaceti</name>
    <dbReference type="NCBI Taxonomy" id="2766577"/>
    <lineage>
        <taxon>Bacteria</taxon>
        <taxon>Pseudomonadati</taxon>
        <taxon>Pseudomonadota</taxon>
        <taxon>Alphaproteobacteria</taxon>
        <taxon>Acetobacterales</taxon>
        <taxon>Acetobacteraceae</taxon>
        <taxon>Komagataeibacter</taxon>
    </lineage>
</organism>
<dbReference type="InterPro" id="IPR011010">
    <property type="entry name" value="DNA_brk_join_enz"/>
</dbReference>
<accession>A0A371YZ51</accession>
<dbReference type="InterPro" id="IPR053876">
    <property type="entry name" value="Phage_int_M"/>
</dbReference>
<keyword evidence="2" id="KW-0229">DNA integration</keyword>
<dbReference type="EMBL" id="QUWV01000090">
    <property type="protein sequence ID" value="RFD19501.1"/>
    <property type="molecule type" value="Genomic_DNA"/>
</dbReference>
<keyword evidence="7" id="KW-1185">Reference proteome</keyword>
<keyword evidence="4" id="KW-0233">DNA recombination</keyword>
<dbReference type="GO" id="GO:0003677">
    <property type="term" value="F:DNA binding"/>
    <property type="evidence" value="ECO:0007669"/>
    <property type="project" value="UniProtKB-KW"/>
</dbReference>
<dbReference type="CDD" id="cd00801">
    <property type="entry name" value="INT_P4_C"/>
    <property type="match status" value="1"/>
</dbReference>
<feature type="domain" description="Tyr recombinase" evidence="5">
    <location>
        <begin position="207"/>
        <end position="396"/>
    </location>
</feature>
<evidence type="ECO:0000259" key="5">
    <source>
        <dbReference type="PROSITE" id="PS51898"/>
    </source>
</evidence>
<dbReference type="InterPro" id="IPR038488">
    <property type="entry name" value="Integrase_DNA-bd_sf"/>
</dbReference>